<comment type="similarity">
    <text evidence="1 4">Belongs to the pseudouridine synthase TruD family.</text>
</comment>
<dbReference type="InterPro" id="IPR001656">
    <property type="entry name" value="PsdUridine_synth_TruD"/>
</dbReference>
<organism evidence="7 8">
    <name type="scientific">Thermus brockianus</name>
    <dbReference type="NCBI Taxonomy" id="56956"/>
    <lineage>
        <taxon>Bacteria</taxon>
        <taxon>Thermotogati</taxon>
        <taxon>Deinococcota</taxon>
        <taxon>Deinococci</taxon>
        <taxon>Thermales</taxon>
        <taxon>Thermaceae</taxon>
        <taxon>Thermus</taxon>
    </lineage>
</organism>
<sequence>MDLVYRPERYPFLTRDLPGVGGVIRVEPKDFQVEEVPAYLPQGEGEHLYLLLEKEGRTTREVLEFLRDAVGVPEKEIGVAGLKDKHARTRQWFSIPRKYEDALCLLENLQGVRLLAADLHTNKLRTGHLKGNRFRILIRGARDRERAEAILRRLEEKGVPNYYGPQRFGLGGLNPVRGYELVKKGKGRGSPWLKRFLIGSLQSLLFNEWVALRMERGLYDRVVPGDWAKKHATGGEFLVERPEEAERALRLEISATGPLFGKKYPEAQGAARALEDEILARFDLRREDFRARRGARRPIRVPLTEWHLEESPEGLWLAFFLPKGSYATSLLREVMKVEVDAPEENEGEEETPPPRDLSA</sequence>
<dbReference type="InterPro" id="IPR042214">
    <property type="entry name" value="TruD_catalytic"/>
</dbReference>
<dbReference type="EMBL" id="AP025593">
    <property type="protein sequence ID" value="BDG15929.1"/>
    <property type="molecule type" value="Genomic_DNA"/>
</dbReference>
<dbReference type="InterPro" id="IPR043165">
    <property type="entry name" value="TruD_insert_sf"/>
</dbReference>
<dbReference type="PANTHER" id="PTHR47811">
    <property type="entry name" value="TRNA PSEUDOURIDINE SYNTHASE D"/>
    <property type="match status" value="1"/>
</dbReference>
<name>A0ABN6NE59_THEBO</name>
<feature type="domain" description="TRUD" evidence="6">
    <location>
        <begin position="158"/>
        <end position="301"/>
    </location>
</feature>
<feature type="compositionally biased region" description="Acidic residues" evidence="5">
    <location>
        <begin position="340"/>
        <end position="351"/>
    </location>
</feature>
<evidence type="ECO:0000259" key="6">
    <source>
        <dbReference type="PROSITE" id="PS50984"/>
    </source>
</evidence>
<dbReference type="SUPFAM" id="SSF55120">
    <property type="entry name" value="Pseudouridine synthase"/>
    <property type="match status" value="1"/>
</dbReference>
<dbReference type="InterPro" id="IPR011760">
    <property type="entry name" value="PsdUridine_synth_TruD_insert"/>
</dbReference>
<dbReference type="Gene3D" id="3.30.2340.10">
    <property type="entry name" value="TruD, insertion domain"/>
    <property type="match status" value="1"/>
</dbReference>
<protein>
    <recommendedName>
        <fullName evidence="4">tRNA pseudouridine synthase D</fullName>
        <ecNumber evidence="4">5.4.99.27</ecNumber>
    </recommendedName>
    <alternativeName>
        <fullName evidence="4">tRNA pseudouridine(13) synthase</fullName>
    </alternativeName>
    <alternativeName>
        <fullName evidence="4">tRNA pseudouridylate synthase D</fullName>
    </alternativeName>
    <alternativeName>
        <fullName evidence="4">tRNA-uridine isomerase D</fullName>
    </alternativeName>
</protein>
<feature type="region of interest" description="Disordered" evidence="5">
    <location>
        <begin position="339"/>
        <end position="359"/>
    </location>
</feature>
<evidence type="ECO:0000256" key="4">
    <source>
        <dbReference type="HAMAP-Rule" id="MF_01082"/>
    </source>
</evidence>
<dbReference type="Gene3D" id="3.30.2350.20">
    <property type="entry name" value="TruD, catalytic domain"/>
    <property type="match status" value="1"/>
</dbReference>
<dbReference type="PANTHER" id="PTHR47811:SF1">
    <property type="entry name" value="TRNA PSEUDOURIDINE SYNTHASE D"/>
    <property type="match status" value="1"/>
</dbReference>
<dbReference type="PROSITE" id="PS01268">
    <property type="entry name" value="UPF0024"/>
    <property type="match status" value="1"/>
</dbReference>
<comment type="catalytic activity">
    <reaction evidence="4">
        <text>uridine(13) in tRNA = pseudouridine(13) in tRNA</text>
        <dbReference type="Rhea" id="RHEA:42540"/>
        <dbReference type="Rhea" id="RHEA-COMP:10105"/>
        <dbReference type="Rhea" id="RHEA-COMP:10106"/>
        <dbReference type="ChEBI" id="CHEBI:65314"/>
        <dbReference type="ChEBI" id="CHEBI:65315"/>
        <dbReference type="EC" id="5.4.99.27"/>
    </reaction>
</comment>
<accession>A0ABN6NE59</accession>
<dbReference type="RefSeq" id="WP_244363398.1">
    <property type="nucleotide sequence ID" value="NZ_AP025593.1"/>
</dbReference>
<dbReference type="Proteomes" id="UP000831120">
    <property type="component" value="Chromosome"/>
</dbReference>
<evidence type="ECO:0000256" key="1">
    <source>
        <dbReference type="ARBA" id="ARBA00007953"/>
    </source>
</evidence>
<dbReference type="Pfam" id="PF01142">
    <property type="entry name" value="TruD"/>
    <property type="match status" value="2"/>
</dbReference>
<dbReference type="InterPro" id="IPR020119">
    <property type="entry name" value="PsdUridine_synth_TruD_CS"/>
</dbReference>
<evidence type="ECO:0000313" key="8">
    <source>
        <dbReference type="Proteomes" id="UP000831120"/>
    </source>
</evidence>
<feature type="active site" description="Nucleophile" evidence="4">
    <location>
        <position position="84"/>
    </location>
</feature>
<dbReference type="EC" id="5.4.99.27" evidence="4"/>
<dbReference type="InterPro" id="IPR050170">
    <property type="entry name" value="TruD_pseudoU_synthase"/>
</dbReference>
<evidence type="ECO:0000256" key="5">
    <source>
        <dbReference type="SAM" id="MobiDB-lite"/>
    </source>
</evidence>
<evidence type="ECO:0000256" key="2">
    <source>
        <dbReference type="ARBA" id="ARBA00022694"/>
    </source>
</evidence>
<keyword evidence="3 4" id="KW-0413">Isomerase</keyword>
<comment type="function">
    <text evidence="4">Responsible for synthesis of pseudouridine from uracil-13 in transfer RNAs.</text>
</comment>
<evidence type="ECO:0000256" key="3">
    <source>
        <dbReference type="ARBA" id="ARBA00023235"/>
    </source>
</evidence>
<gene>
    <name evidence="4 7" type="primary">truD</name>
    <name evidence="7" type="ORF">TbrSNM41_06630</name>
</gene>
<dbReference type="HAMAP" id="MF_01082">
    <property type="entry name" value="TruD"/>
    <property type="match status" value="1"/>
</dbReference>
<proteinExistence type="inferred from homology"/>
<dbReference type="CDD" id="cd02575">
    <property type="entry name" value="PseudoU_synth_EcTruD"/>
    <property type="match status" value="1"/>
</dbReference>
<keyword evidence="8" id="KW-1185">Reference proteome</keyword>
<reference evidence="7 8" key="1">
    <citation type="journal article" date="2022" name="Microbiol. Resour. Announc.">
        <title>Complete Genome Sequences of Thermus Strains Isolated from Senami Hot Spring in Japan.</title>
        <authorList>
            <person name="Miyazaki K."/>
        </authorList>
    </citation>
    <scope>NUCLEOTIDE SEQUENCE [LARGE SCALE GENOMIC DNA]</scope>
    <source>
        <strain evidence="7 8">SNM4-1</strain>
    </source>
</reference>
<evidence type="ECO:0000313" key="7">
    <source>
        <dbReference type="EMBL" id="BDG15929.1"/>
    </source>
</evidence>
<dbReference type="InterPro" id="IPR020103">
    <property type="entry name" value="PsdUridine_synth_cat_dom_sf"/>
</dbReference>
<keyword evidence="2 4" id="KW-0819">tRNA processing</keyword>
<dbReference type="PROSITE" id="PS50984">
    <property type="entry name" value="TRUD"/>
    <property type="match status" value="1"/>
</dbReference>